<protein>
    <submittedName>
        <fullName evidence="3">XdhC family protein</fullName>
    </submittedName>
</protein>
<dbReference type="PANTHER" id="PTHR30388:SF6">
    <property type="entry name" value="XANTHINE DEHYDROGENASE SUBUNIT A-RELATED"/>
    <property type="match status" value="1"/>
</dbReference>
<comment type="caution">
    <text evidence="3">The sequence shown here is derived from an EMBL/GenBank/DDBJ whole genome shotgun (WGS) entry which is preliminary data.</text>
</comment>
<dbReference type="InterPro" id="IPR003777">
    <property type="entry name" value="XdhC_CoxI"/>
</dbReference>
<dbReference type="Proteomes" id="UP000322791">
    <property type="component" value="Unassembled WGS sequence"/>
</dbReference>
<dbReference type="Gene3D" id="3.40.50.720">
    <property type="entry name" value="NAD(P)-binding Rossmann-like Domain"/>
    <property type="match status" value="1"/>
</dbReference>
<dbReference type="InterPro" id="IPR027051">
    <property type="entry name" value="XdhC_Rossmann_dom"/>
</dbReference>
<dbReference type="EMBL" id="VTHL01000004">
    <property type="protein sequence ID" value="TYZ11980.1"/>
    <property type="molecule type" value="Genomic_DNA"/>
</dbReference>
<name>A0A5D6V9G7_9BACT</name>
<dbReference type="InterPro" id="IPR052698">
    <property type="entry name" value="MoCofactor_Util/Proc"/>
</dbReference>
<dbReference type="Pfam" id="PF13478">
    <property type="entry name" value="XdhC_C"/>
    <property type="match status" value="1"/>
</dbReference>
<organism evidence="3 4">
    <name type="scientific">Hymenobacter lutimineralis</name>
    <dbReference type="NCBI Taxonomy" id="2606448"/>
    <lineage>
        <taxon>Bacteria</taxon>
        <taxon>Pseudomonadati</taxon>
        <taxon>Bacteroidota</taxon>
        <taxon>Cytophagia</taxon>
        <taxon>Cytophagales</taxon>
        <taxon>Hymenobacteraceae</taxon>
        <taxon>Hymenobacter</taxon>
    </lineage>
</organism>
<evidence type="ECO:0000313" key="3">
    <source>
        <dbReference type="EMBL" id="TYZ11980.1"/>
    </source>
</evidence>
<dbReference type="RefSeq" id="WP_149070159.1">
    <property type="nucleotide sequence ID" value="NZ_VTHL01000004.1"/>
</dbReference>
<dbReference type="SUPFAM" id="SSF51905">
    <property type="entry name" value="FAD/NAD(P)-binding domain"/>
    <property type="match status" value="1"/>
</dbReference>
<evidence type="ECO:0000259" key="1">
    <source>
        <dbReference type="Pfam" id="PF02625"/>
    </source>
</evidence>
<sequence length="332" mass="36163">MPLDLPDYGPGTQAPVPREAAVWEHAAEALKQQEPVVLLCVLHSQGSSPGRQGFKMSVTRTGMAGSIGGGMMEHKLVELTRAHFLQPNAAPEIRRQVHRRDEPADRSGMICSGEQTVLLLPLQVAHVPVLADILRRLRTAQRGQLHLSSAGLHLTDTLAPTAFQLGTQWRYTEPLGFRQHVTIVGGGHVSLALARILATLDFGITVLEERAELNTFVGNPYAHQRRTVRYEALAPAVTEGLDQFVVLMTFGYRTDYVALKQLLHHQLGYLGVLGSQAKIADMWATLRTEGVAEATLARIHAPVGVPIHSRTPEEIAISIAAELVLVRNGNPG</sequence>
<feature type="domain" description="XdhC- CoxI" evidence="1">
    <location>
        <begin position="30"/>
        <end position="82"/>
    </location>
</feature>
<dbReference type="InterPro" id="IPR036188">
    <property type="entry name" value="FAD/NAD-bd_sf"/>
</dbReference>
<proteinExistence type="predicted"/>
<dbReference type="PANTHER" id="PTHR30388">
    <property type="entry name" value="ALDEHYDE OXIDOREDUCTASE MOLYBDENUM COFACTOR ASSEMBLY PROTEIN"/>
    <property type="match status" value="1"/>
</dbReference>
<accession>A0A5D6V9G7</accession>
<gene>
    <name evidence="3" type="ORF">FY528_06430</name>
</gene>
<evidence type="ECO:0000259" key="2">
    <source>
        <dbReference type="Pfam" id="PF13478"/>
    </source>
</evidence>
<feature type="domain" description="XdhC Rossmann" evidence="2">
    <location>
        <begin position="182"/>
        <end position="323"/>
    </location>
</feature>
<evidence type="ECO:0000313" key="4">
    <source>
        <dbReference type="Proteomes" id="UP000322791"/>
    </source>
</evidence>
<dbReference type="Pfam" id="PF02625">
    <property type="entry name" value="XdhC_CoxI"/>
    <property type="match status" value="1"/>
</dbReference>
<keyword evidence="4" id="KW-1185">Reference proteome</keyword>
<dbReference type="AlphaFoldDB" id="A0A5D6V9G7"/>
<reference evidence="3 4" key="1">
    <citation type="submission" date="2019-08" db="EMBL/GenBank/DDBJ databases">
        <authorList>
            <person name="Seo M.-J."/>
        </authorList>
    </citation>
    <scope>NUCLEOTIDE SEQUENCE [LARGE SCALE GENOMIC DNA]</scope>
    <source>
        <strain evidence="3 4">KIGAM108</strain>
    </source>
</reference>